<gene>
    <name evidence="2" type="ORF">ADUPG1_010645</name>
</gene>
<proteinExistence type="predicted"/>
<comment type="caution">
    <text evidence="2">The sequence shown here is derived from an EMBL/GenBank/DDBJ whole genome shotgun (WGS) entry which is preliminary data.</text>
</comment>
<evidence type="ECO:0000256" key="1">
    <source>
        <dbReference type="SAM" id="MobiDB-lite"/>
    </source>
</evidence>
<reference evidence="2" key="1">
    <citation type="submission" date="2022-03" db="EMBL/GenBank/DDBJ databases">
        <title>Draft genome sequence of Aduncisulcus paluster, a free-living microaerophilic Fornicata.</title>
        <authorList>
            <person name="Yuyama I."/>
            <person name="Kume K."/>
            <person name="Tamura T."/>
            <person name="Inagaki Y."/>
            <person name="Hashimoto T."/>
        </authorList>
    </citation>
    <scope>NUCLEOTIDE SEQUENCE</scope>
    <source>
        <strain evidence="2">NY0171</strain>
    </source>
</reference>
<sequence length="1129" mass="127335">MEDLIPFVYLDILSPIEERNEFFPSYSQNLANILFRYYDFDLAEPPSLISLLEIIKTEASIYTTDFDLSIISKSADEDLFQYLDDITRIKGLPHALIFVKVLMSHPKPDEIAKSLILSFIVESILIPSLNNIKNVILEPSLKLYDFLSNPSIIPESIASLISAQGIREEELSFKKMISYEEHIFFALNDLCTLFCSLFHYVVGTKPFLSVENFETFRHSTIGKRIHEIILDMNLLPSLAALSRSVLSSSRLHLPFFALVRQCIALCVGPTAQVASMIKKRSNSSTLFHSPPSHSTDETSTDDPTEISSTAGSSPKDHPLLPPPCLSLHTRYLTSQSFSNTHAKILAFQHPPPPPPLLPPHTSSSLLFTSLSSFHHSHNLPYPLCLSPCLTLLEPISPGHPIPTLPFLAGCLHGALEEYMYVSGKWEGGVDTTCIADIIGEREMRQLLLAEEKRDEERRRIEHERMKDGPDPDDGTYHEDKMVSSDFSRFIPSAMSLSGPVTVNNVAIQPFFALNKAIPQKNRDKKIKGSLEYFMKCIKHYLSLYPDNNNNNNRSQVEDEEKGGSKTFDPIDCKEDTPVSSSSTASLLWAEGRKEVVSEEKSDISEQNIELPLPTSTHWCRSIASSFPIDTVCSQLSGGIGIDFLRYCSSNDEILDSSNPSTEPLSHLPVPRNRWGNNEMNLYERMYQLFLPHVKALLYSLCVLIQTATQHSTIHSDCESECERVRGRWTMIMILDKQHSQDKPYYIPSSLLTPLFTAHSRATTSFIVDSCVRNSVQTLVLLLEGARRNHHLQFSFIADFLAKLGAFKLLGSYLNSDLEKLLTSGVGSEETNDQERISMWHLKHFSEFFGGVMADERCVIIDDIAKQVIISAPATHIHARRVLIACVCVRGLCLIASDCCDRARSLGSTKLVALLKRVVAVKCPHLLALCSQTYVHAMPFLYSEWRKRNRFVFDLVSHCQHYIGAPQLTACLSDPVTLAKEHGEYVWRVEVVNVFHRYNYNVSILSSNARGIFASPVIMKDEEEEVLELDGKVIAWPFIERHIVSLYPIGVSLLDFKSNWERYGQQLDSYLWRIGGEEEKEELRRRQIMLSGISGADHEISGIIKEHIGGTTIEDEIISLFVEMKTELDL</sequence>
<keyword evidence="3" id="KW-1185">Reference proteome</keyword>
<feature type="region of interest" description="Disordered" evidence="1">
    <location>
        <begin position="283"/>
        <end position="319"/>
    </location>
</feature>
<organism evidence="2 3">
    <name type="scientific">Aduncisulcus paluster</name>
    <dbReference type="NCBI Taxonomy" id="2918883"/>
    <lineage>
        <taxon>Eukaryota</taxon>
        <taxon>Metamonada</taxon>
        <taxon>Carpediemonas-like organisms</taxon>
        <taxon>Aduncisulcus</taxon>
    </lineage>
</organism>
<dbReference type="EMBL" id="BQXS01011655">
    <property type="protein sequence ID" value="GKT15187.1"/>
    <property type="molecule type" value="Genomic_DNA"/>
</dbReference>
<accession>A0ABQ5JSS5</accession>
<evidence type="ECO:0000313" key="2">
    <source>
        <dbReference type="EMBL" id="GKT15187.1"/>
    </source>
</evidence>
<dbReference type="Proteomes" id="UP001057375">
    <property type="component" value="Unassembled WGS sequence"/>
</dbReference>
<name>A0ABQ5JSS5_9EUKA</name>
<protein>
    <recommendedName>
        <fullName evidence="4">FPL domain-containing protein</fullName>
    </recommendedName>
</protein>
<feature type="region of interest" description="Disordered" evidence="1">
    <location>
        <begin position="547"/>
        <end position="585"/>
    </location>
</feature>
<evidence type="ECO:0000313" key="3">
    <source>
        <dbReference type="Proteomes" id="UP001057375"/>
    </source>
</evidence>
<evidence type="ECO:0008006" key="4">
    <source>
        <dbReference type="Google" id="ProtNLM"/>
    </source>
</evidence>